<dbReference type="PANTHER" id="PTHR23355">
    <property type="entry name" value="RIBONUCLEASE"/>
    <property type="match status" value="1"/>
</dbReference>
<dbReference type="AlphaFoldDB" id="A0AAE8MQE0"/>
<comment type="caution">
    <text evidence="3">The sequence shown here is derived from an EMBL/GenBank/DDBJ whole genome shotgun (WGS) entry which is preliminary data.</text>
</comment>
<dbReference type="GO" id="GO:0003723">
    <property type="term" value="F:RNA binding"/>
    <property type="evidence" value="ECO:0007669"/>
    <property type="project" value="InterPro"/>
</dbReference>
<name>A0AAE8MQE0_9PEZI</name>
<dbReference type="SMART" id="SM00955">
    <property type="entry name" value="RNB"/>
    <property type="match status" value="1"/>
</dbReference>
<dbReference type="GO" id="GO:0006402">
    <property type="term" value="P:mRNA catabolic process"/>
    <property type="evidence" value="ECO:0007669"/>
    <property type="project" value="TreeGrafter"/>
</dbReference>
<dbReference type="Pfam" id="PF23214">
    <property type="entry name" value="SH3_CYT4"/>
    <property type="match status" value="1"/>
</dbReference>
<feature type="region of interest" description="Disordered" evidence="1">
    <location>
        <begin position="122"/>
        <end position="147"/>
    </location>
</feature>
<sequence>MLRIAGRQTRCLCLCRPVVNGPLERPESHLYDRSRGPGGSQQRSYALPVKRRPNSKDRPRSDDFLEKLTRTSTIRETLRQWEADNPQVQDYSALPESVAPGQVPNNMFKSQALSGMREARQVGDEDDGEMAAGESGPAEDTMSAPTDHLRPGTLVEIRVSDARIPILAVILGRFCGVYYFYTNGGQLVADDRAPPVLFSVANFASAAEIKTLVDLIPKDRPLHPREVTNNYQPSLEIAAPLSQKILSFSTKASLLLQENMAALSAADRKIPHATEFITRTLHEMTRALLPNKEERDGGYSPEILYAVHTSLLNDDVDTFRPLNKIDAGKHVSYLYRVSPASTARIIRKVRTQVRHIMETLGKKSSKDGDRFADISNPLWKFLVKARYVVKESRTNRAWTDHGTLAPHRGRYPIYQDWTDEEKEFIHFIEIWVGSHVHRESSLHCMGSAILHLTGMYKPARQLNAAAGWVFLQELGWIPSWELPTRHQAPIPGARVQRGGGYIRPSPGPYKESMREDIAANYRKDWGPLKAYCIDATSTTLLDDAVSVEPAETPGEYWLHTHVADPTAFIDPKSKLAEFAAIMGMDHFIQGYRCSMFPEDFYDEVIMKKLSLDKGRPCLTFSTKVNDAGEVLDMKVQPGTLQNLIFLDPDDVDTFCPPIHVNPAPERATTLLVGPSQDNQAGPARKMSTVKDLSPDEKSDLQTMHRLLNAVDAIRVKRGAISQPRSAQASVQVTFDGEGGSSPADPATWAGDPTIEVGFEDRKGDTLVSMSMLLAGESVARWCNENNIPVPYHTQPGALRNPKRLQALAGEIRELTDKGEPVPAELWRRFDAEVGPTAQSVDAEPVVPLGLLMYTKVTSPLRRLSDCIVHWQIHAALQQLRGATTANSKRPGRAAVDPALLPWPKAELKSKLESLRLSAFTSQSLSRRGSRPWKYQALLRAWRFGEAPLPRSFTFTVSSVYGHLLVGELDYLSFRAVLRKGDLEGVALMKEVADGDVLEVEIADVDVYGCCVFVKAVRRLGGGGEGAPVVG</sequence>
<dbReference type="GO" id="GO:0000175">
    <property type="term" value="F:3'-5'-RNA exonuclease activity"/>
    <property type="evidence" value="ECO:0007669"/>
    <property type="project" value="TreeGrafter"/>
</dbReference>
<dbReference type="InterPro" id="IPR012340">
    <property type="entry name" value="NA-bd_OB-fold"/>
</dbReference>
<feature type="region of interest" description="Disordered" evidence="1">
    <location>
        <begin position="24"/>
        <end position="68"/>
    </location>
</feature>
<dbReference type="InterPro" id="IPR001900">
    <property type="entry name" value="RNase_II/R"/>
</dbReference>
<feature type="region of interest" description="Disordered" evidence="1">
    <location>
        <begin position="724"/>
        <end position="750"/>
    </location>
</feature>
<feature type="compositionally biased region" description="Basic and acidic residues" evidence="1">
    <location>
        <begin position="24"/>
        <end position="35"/>
    </location>
</feature>
<dbReference type="Pfam" id="PF00773">
    <property type="entry name" value="RNB"/>
    <property type="match status" value="1"/>
</dbReference>
<accession>A0AAE8MQE0</accession>
<evidence type="ECO:0000313" key="4">
    <source>
        <dbReference type="Proteomes" id="UP001187682"/>
    </source>
</evidence>
<dbReference type="InterPro" id="IPR050180">
    <property type="entry name" value="RNR_Ribonuclease"/>
</dbReference>
<dbReference type="Proteomes" id="UP001187682">
    <property type="component" value="Unassembled WGS sequence"/>
</dbReference>
<keyword evidence="4" id="KW-1185">Reference proteome</keyword>
<evidence type="ECO:0000259" key="2">
    <source>
        <dbReference type="SMART" id="SM00955"/>
    </source>
</evidence>
<organism evidence="3 4">
    <name type="scientific">Cephalotrichum gorgonifer</name>
    <dbReference type="NCBI Taxonomy" id="2041049"/>
    <lineage>
        <taxon>Eukaryota</taxon>
        <taxon>Fungi</taxon>
        <taxon>Dikarya</taxon>
        <taxon>Ascomycota</taxon>
        <taxon>Pezizomycotina</taxon>
        <taxon>Sordariomycetes</taxon>
        <taxon>Hypocreomycetidae</taxon>
        <taxon>Microascales</taxon>
        <taxon>Microascaceae</taxon>
        <taxon>Cephalotrichum</taxon>
    </lineage>
</organism>
<gene>
    <name evidence="3" type="ORF">DNG_00443</name>
</gene>
<protein>
    <recommendedName>
        <fullName evidence="2">RNB domain-containing protein</fullName>
    </recommendedName>
</protein>
<dbReference type="GO" id="GO:0000932">
    <property type="term" value="C:P-body"/>
    <property type="evidence" value="ECO:0007669"/>
    <property type="project" value="TreeGrafter"/>
</dbReference>
<feature type="compositionally biased region" description="Basic and acidic residues" evidence="1">
    <location>
        <begin position="54"/>
        <end position="68"/>
    </location>
</feature>
<dbReference type="PANTHER" id="PTHR23355:SF65">
    <property type="entry name" value="EXORIBONUCLEASE CYT-4, PUTATIVE (AFU_ORTHOLOGUE AFUA_7G01550)-RELATED"/>
    <property type="match status" value="1"/>
</dbReference>
<dbReference type="InterPro" id="IPR056625">
    <property type="entry name" value="SH3_CYT4"/>
</dbReference>
<dbReference type="EMBL" id="ONZQ02000001">
    <property type="protein sequence ID" value="SPN96924.1"/>
    <property type="molecule type" value="Genomic_DNA"/>
</dbReference>
<dbReference type="SUPFAM" id="SSF50249">
    <property type="entry name" value="Nucleic acid-binding proteins"/>
    <property type="match status" value="1"/>
</dbReference>
<evidence type="ECO:0000313" key="3">
    <source>
        <dbReference type="EMBL" id="SPN96924.1"/>
    </source>
</evidence>
<reference evidence="3" key="1">
    <citation type="submission" date="2018-03" db="EMBL/GenBank/DDBJ databases">
        <authorList>
            <person name="Guldener U."/>
        </authorList>
    </citation>
    <scope>NUCLEOTIDE SEQUENCE</scope>
</reference>
<proteinExistence type="predicted"/>
<evidence type="ECO:0000256" key="1">
    <source>
        <dbReference type="SAM" id="MobiDB-lite"/>
    </source>
</evidence>
<dbReference type="Pfam" id="PF25522">
    <property type="entry name" value="OB_cyt-4"/>
    <property type="match status" value="1"/>
</dbReference>
<dbReference type="Pfam" id="PF23216">
    <property type="entry name" value="WHD_CYT4"/>
    <property type="match status" value="1"/>
</dbReference>
<dbReference type="InterPro" id="IPR057912">
    <property type="entry name" value="OB_CYT4_C"/>
</dbReference>
<feature type="domain" description="RNB" evidence="2">
    <location>
        <begin position="522"/>
        <end position="878"/>
    </location>
</feature>
<dbReference type="InterPro" id="IPR056624">
    <property type="entry name" value="WH_CYT4"/>
</dbReference>